<dbReference type="AlphaFoldDB" id="A0A9N9P2V7"/>
<feature type="region of interest" description="Disordered" evidence="1">
    <location>
        <begin position="1"/>
        <end position="136"/>
    </location>
</feature>
<proteinExistence type="predicted"/>
<accession>A0A9N9P2V7</accession>
<feature type="compositionally biased region" description="Basic and acidic residues" evidence="1">
    <location>
        <begin position="58"/>
        <end position="76"/>
    </location>
</feature>
<name>A0A9N9P2V7_9GLOM</name>
<feature type="non-terminal residue" evidence="2">
    <location>
        <position position="1"/>
    </location>
</feature>
<comment type="caution">
    <text evidence="2">The sequence shown here is derived from an EMBL/GenBank/DDBJ whole genome shotgun (WGS) entry which is preliminary data.</text>
</comment>
<reference evidence="2" key="1">
    <citation type="submission" date="2021-06" db="EMBL/GenBank/DDBJ databases">
        <authorList>
            <person name="Kallberg Y."/>
            <person name="Tangrot J."/>
            <person name="Rosling A."/>
        </authorList>
    </citation>
    <scope>NUCLEOTIDE SEQUENCE</scope>
    <source>
        <strain evidence="2">MA453B</strain>
    </source>
</reference>
<protein>
    <submittedName>
        <fullName evidence="2">3978_t:CDS:1</fullName>
    </submittedName>
</protein>
<gene>
    <name evidence="2" type="ORF">DERYTH_LOCUS20570</name>
</gene>
<evidence type="ECO:0000256" key="1">
    <source>
        <dbReference type="SAM" id="MobiDB-lite"/>
    </source>
</evidence>
<dbReference type="EMBL" id="CAJVPY010024463">
    <property type="protein sequence ID" value="CAG8786759.1"/>
    <property type="molecule type" value="Genomic_DNA"/>
</dbReference>
<feature type="compositionally biased region" description="Basic and acidic residues" evidence="1">
    <location>
        <begin position="32"/>
        <end position="51"/>
    </location>
</feature>
<organism evidence="2 3">
    <name type="scientific">Dentiscutata erythropus</name>
    <dbReference type="NCBI Taxonomy" id="1348616"/>
    <lineage>
        <taxon>Eukaryota</taxon>
        <taxon>Fungi</taxon>
        <taxon>Fungi incertae sedis</taxon>
        <taxon>Mucoromycota</taxon>
        <taxon>Glomeromycotina</taxon>
        <taxon>Glomeromycetes</taxon>
        <taxon>Diversisporales</taxon>
        <taxon>Gigasporaceae</taxon>
        <taxon>Dentiscutata</taxon>
    </lineage>
</organism>
<dbReference type="Proteomes" id="UP000789405">
    <property type="component" value="Unassembled WGS sequence"/>
</dbReference>
<keyword evidence="3" id="KW-1185">Reference proteome</keyword>
<feature type="compositionally biased region" description="Basic and acidic residues" evidence="1">
    <location>
        <begin position="101"/>
        <end position="110"/>
    </location>
</feature>
<feature type="compositionally biased region" description="Low complexity" evidence="1">
    <location>
        <begin position="121"/>
        <end position="136"/>
    </location>
</feature>
<feature type="non-terminal residue" evidence="2">
    <location>
        <position position="136"/>
    </location>
</feature>
<evidence type="ECO:0000313" key="2">
    <source>
        <dbReference type="EMBL" id="CAG8786759.1"/>
    </source>
</evidence>
<sequence>NLNTSKDSKAIPTMASVTDPKIVKPQHSESVLAKDHARPTNQKKGKEREESVESNITEAKRKREDLSLLGDKEGKPKVNRSFGQRIIKNTVKLAEHNSQLVKKDYEKENQPPKTQRKTKPIDNSDPNSNNSIHNML</sequence>
<evidence type="ECO:0000313" key="3">
    <source>
        <dbReference type="Proteomes" id="UP000789405"/>
    </source>
</evidence>